<dbReference type="KEGG" id="svp:Pan189_24770"/>
<comment type="subcellular location">
    <subcellularLocation>
        <location evidence="1">Membrane</location>
        <topology evidence="1">Multi-pass membrane protein</topology>
    </subcellularLocation>
</comment>
<feature type="transmembrane region" description="Helical" evidence="6">
    <location>
        <begin position="150"/>
        <end position="175"/>
    </location>
</feature>
<dbReference type="RefSeq" id="WP_310820377.1">
    <property type="nucleotide sequence ID" value="NZ_CP036268.1"/>
</dbReference>
<evidence type="ECO:0000256" key="6">
    <source>
        <dbReference type="SAM" id="Phobius"/>
    </source>
</evidence>
<dbReference type="AlphaFoldDB" id="A0A517R2I1"/>
<dbReference type="Gene3D" id="1.20.120.350">
    <property type="entry name" value="Voltage-gated potassium channels. Chain C"/>
    <property type="match status" value="1"/>
</dbReference>
<evidence type="ECO:0000256" key="5">
    <source>
        <dbReference type="SAM" id="Coils"/>
    </source>
</evidence>
<evidence type="ECO:0000313" key="8">
    <source>
        <dbReference type="Proteomes" id="UP000317318"/>
    </source>
</evidence>
<feature type="transmembrane region" description="Helical" evidence="6">
    <location>
        <begin position="12"/>
        <end position="28"/>
    </location>
</feature>
<keyword evidence="3 6" id="KW-1133">Transmembrane helix</keyword>
<proteinExistence type="predicted"/>
<organism evidence="7 8">
    <name type="scientific">Stratiformator vulcanicus</name>
    <dbReference type="NCBI Taxonomy" id="2527980"/>
    <lineage>
        <taxon>Bacteria</taxon>
        <taxon>Pseudomonadati</taxon>
        <taxon>Planctomycetota</taxon>
        <taxon>Planctomycetia</taxon>
        <taxon>Planctomycetales</taxon>
        <taxon>Planctomycetaceae</taxon>
        <taxon>Stratiformator</taxon>
    </lineage>
</organism>
<evidence type="ECO:0000256" key="4">
    <source>
        <dbReference type="ARBA" id="ARBA00023136"/>
    </source>
</evidence>
<reference evidence="7 8" key="1">
    <citation type="submission" date="2019-02" db="EMBL/GenBank/DDBJ databases">
        <title>Deep-cultivation of Planctomycetes and their phenomic and genomic characterization uncovers novel biology.</title>
        <authorList>
            <person name="Wiegand S."/>
            <person name="Jogler M."/>
            <person name="Boedeker C."/>
            <person name="Pinto D."/>
            <person name="Vollmers J."/>
            <person name="Rivas-Marin E."/>
            <person name="Kohn T."/>
            <person name="Peeters S.H."/>
            <person name="Heuer A."/>
            <person name="Rast P."/>
            <person name="Oberbeckmann S."/>
            <person name="Bunk B."/>
            <person name="Jeske O."/>
            <person name="Meyerdierks A."/>
            <person name="Storesund J.E."/>
            <person name="Kallscheuer N."/>
            <person name="Luecker S."/>
            <person name="Lage O.M."/>
            <person name="Pohl T."/>
            <person name="Merkel B.J."/>
            <person name="Hornburger P."/>
            <person name="Mueller R.-W."/>
            <person name="Bruemmer F."/>
            <person name="Labrenz M."/>
            <person name="Spormann A.M."/>
            <person name="Op den Camp H."/>
            <person name="Overmann J."/>
            <person name="Amann R."/>
            <person name="Jetten M.S.M."/>
            <person name="Mascher T."/>
            <person name="Medema M.H."/>
            <person name="Devos D.P."/>
            <person name="Kaster A.-K."/>
            <person name="Ovreas L."/>
            <person name="Rohde M."/>
            <person name="Galperin M.Y."/>
            <person name="Jogler C."/>
        </authorList>
    </citation>
    <scope>NUCLEOTIDE SEQUENCE [LARGE SCALE GENOMIC DNA]</scope>
    <source>
        <strain evidence="7 8">Pan189</strain>
    </source>
</reference>
<dbReference type="GO" id="GO:0016020">
    <property type="term" value="C:membrane"/>
    <property type="evidence" value="ECO:0007669"/>
    <property type="project" value="UniProtKB-SubCell"/>
</dbReference>
<dbReference type="EMBL" id="CP036268">
    <property type="protein sequence ID" value="QDT38087.1"/>
    <property type="molecule type" value="Genomic_DNA"/>
</dbReference>
<accession>A0A517R2I1</accession>
<dbReference type="InterPro" id="IPR027359">
    <property type="entry name" value="Volt_channel_dom_sf"/>
</dbReference>
<feature type="transmembrane region" description="Helical" evidence="6">
    <location>
        <begin position="109"/>
        <end position="130"/>
    </location>
</feature>
<sequence length="300" mass="33804">MPTFEEKLSRTIAFLHLACLAGVLHLWNCSDVAFFWALIGCLACSAMTLAIETYVSIATGSWGLRNAVFLLPPLLLTTGVRGRSGEIYVPTVGFRAIDDKLRRAIEHAFQWPMIAVALSILPITALEYAIELKPSATANVLGGWVRSPSMVYVFAVATAMIWFAFAFEFLVMLSVAKSRLGYCRKHWLDLLIILLPLIAFLRALRLGRLLRLQHVARSARIYRVKGLVSRVQRALIVLDVINRIRYRKPEVRLLHLRSIAEQKREELTELELEISELEKRVSEQIEDSDVVMAAANESAD</sequence>
<keyword evidence="8" id="KW-1185">Reference proteome</keyword>
<protein>
    <recommendedName>
        <fullName evidence="9">Ion transport protein</fullName>
    </recommendedName>
</protein>
<evidence type="ECO:0000256" key="3">
    <source>
        <dbReference type="ARBA" id="ARBA00022989"/>
    </source>
</evidence>
<name>A0A517R2I1_9PLAN</name>
<feature type="coiled-coil region" evidence="5">
    <location>
        <begin position="253"/>
        <end position="287"/>
    </location>
</feature>
<feature type="transmembrane region" description="Helical" evidence="6">
    <location>
        <begin position="34"/>
        <end position="55"/>
    </location>
</feature>
<keyword evidence="5" id="KW-0175">Coiled coil</keyword>
<gene>
    <name evidence="7" type="ORF">Pan189_24770</name>
</gene>
<evidence type="ECO:0008006" key="9">
    <source>
        <dbReference type="Google" id="ProtNLM"/>
    </source>
</evidence>
<feature type="transmembrane region" description="Helical" evidence="6">
    <location>
        <begin position="187"/>
        <end position="204"/>
    </location>
</feature>
<dbReference type="SUPFAM" id="SSF81324">
    <property type="entry name" value="Voltage-gated potassium channels"/>
    <property type="match status" value="1"/>
</dbReference>
<evidence type="ECO:0000313" key="7">
    <source>
        <dbReference type="EMBL" id="QDT38087.1"/>
    </source>
</evidence>
<evidence type="ECO:0000256" key="1">
    <source>
        <dbReference type="ARBA" id="ARBA00004141"/>
    </source>
</evidence>
<keyword evidence="2 6" id="KW-0812">Transmembrane</keyword>
<keyword evidence="4 6" id="KW-0472">Membrane</keyword>
<dbReference type="Proteomes" id="UP000317318">
    <property type="component" value="Chromosome"/>
</dbReference>
<evidence type="ECO:0000256" key="2">
    <source>
        <dbReference type="ARBA" id="ARBA00022692"/>
    </source>
</evidence>